<dbReference type="Gene3D" id="3.40.50.2300">
    <property type="match status" value="1"/>
</dbReference>
<keyword evidence="1 2" id="KW-0597">Phosphoprotein</keyword>
<sequence length="119" mass="12784">MTSILAADDSASIREMVQFTLESAGYQVQCAEDGAKALALAQTRQFDVVISDVNMPNLDGIGLTKALRALPAYQFTPILILTTESSPEKKAEGKGAGATGWIIKPFNPETLLKTLDKVR</sequence>
<evidence type="ECO:0000313" key="4">
    <source>
        <dbReference type="EMBL" id="EKE71051.1"/>
    </source>
</evidence>
<dbReference type="PANTHER" id="PTHR44591:SF25">
    <property type="entry name" value="CHEMOTAXIS TWO-COMPONENT RESPONSE REGULATOR"/>
    <property type="match status" value="1"/>
</dbReference>
<reference evidence="4 5" key="1">
    <citation type="journal article" date="2012" name="J. Bacteriol.">
        <title>Genome Sequence of Gallaecimonas xiamenensis Type Strain 3-C-1.</title>
        <authorList>
            <person name="Lai Q."/>
            <person name="Wang L."/>
            <person name="Wang W."/>
            <person name="Shao Z."/>
        </authorList>
    </citation>
    <scope>NUCLEOTIDE SEQUENCE [LARGE SCALE GENOMIC DNA]</scope>
    <source>
        <strain evidence="4 5">3-C-1</strain>
    </source>
</reference>
<name>K2ILM1_9GAMM</name>
<dbReference type="GO" id="GO:0000160">
    <property type="term" value="P:phosphorelay signal transduction system"/>
    <property type="evidence" value="ECO:0007669"/>
    <property type="project" value="InterPro"/>
</dbReference>
<dbReference type="PATRIC" id="fig|745411.4.peg.2536"/>
<accession>K2ILM1</accession>
<dbReference type="InterPro" id="IPR001789">
    <property type="entry name" value="Sig_transdc_resp-reg_receiver"/>
</dbReference>
<dbReference type="CDD" id="cd17562">
    <property type="entry name" value="REC_CheY4-like"/>
    <property type="match status" value="1"/>
</dbReference>
<dbReference type="RefSeq" id="WP_008485326.1">
    <property type="nucleotide sequence ID" value="NZ_AMRI01000018.1"/>
</dbReference>
<proteinExistence type="predicted"/>
<dbReference type="Pfam" id="PF00072">
    <property type="entry name" value="Response_reg"/>
    <property type="match status" value="1"/>
</dbReference>
<comment type="caution">
    <text evidence="4">The sequence shown here is derived from an EMBL/GenBank/DDBJ whole genome shotgun (WGS) entry which is preliminary data.</text>
</comment>
<feature type="domain" description="Response regulatory" evidence="3">
    <location>
        <begin position="3"/>
        <end position="119"/>
    </location>
</feature>
<dbReference type="InterPro" id="IPR011006">
    <property type="entry name" value="CheY-like_superfamily"/>
</dbReference>
<feature type="modified residue" description="4-aspartylphosphate" evidence="2">
    <location>
        <position position="52"/>
    </location>
</feature>
<dbReference type="SMART" id="SM00448">
    <property type="entry name" value="REC"/>
    <property type="match status" value="1"/>
</dbReference>
<dbReference type="AlphaFoldDB" id="K2ILM1"/>
<evidence type="ECO:0000256" key="1">
    <source>
        <dbReference type="ARBA" id="ARBA00022553"/>
    </source>
</evidence>
<dbReference type="STRING" id="745411.B3C1_12879"/>
<dbReference type="PROSITE" id="PS50110">
    <property type="entry name" value="RESPONSE_REGULATORY"/>
    <property type="match status" value="1"/>
</dbReference>
<dbReference type="Proteomes" id="UP000006755">
    <property type="component" value="Unassembled WGS sequence"/>
</dbReference>
<evidence type="ECO:0000259" key="3">
    <source>
        <dbReference type="PROSITE" id="PS50110"/>
    </source>
</evidence>
<dbReference type="OrthoDB" id="9800897at2"/>
<dbReference type="InterPro" id="IPR050595">
    <property type="entry name" value="Bact_response_regulator"/>
</dbReference>
<dbReference type="PANTHER" id="PTHR44591">
    <property type="entry name" value="STRESS RESPONSE REGULATOR PROTEIN 1"/>
    <property type="match status" value="1"/>
</dbReference>
<evidence type="ECO:0000313" key="5">
    <source>
        <dbReference type="Proteomes" id="UP000006755"/>
    </source>
</evidence>
<protein>
    <submittedName>
        <fullName evidence="4">Chemotaxis regulator</fullName>
    </submittedName>
</protein>
<dbReference type="EMBL" id="AMRI01000018">
    <property type="protein sequence ID" value="EKE71051.1"/>
    <property type="molecule type" value="Genomic_DNA"/>
</dbReference>
<dbReference type="eggNOG" id="COG0745">
    <property type="taxonomic scope" value="Bacteria"/>
</dbReference>
<evidence type="ECO:0000256" key="2">
    <source>
        <dbReference type="PROSITE-ProRule" id="PRU00169"/>
    </source>
</evidence>
<keyword evidence="5" id="KW-1185">Reference proteome</keyword>
<gene>
    <name evidence="4" type="ORF">B3C1_12879</name>
</gene>
<dbReference type="SUPFAM" id="SSF52172">
    <property type="entry name" value="CheY-like"/>
    <property type="match status" value="1"/>
</dbReference>
<organism evidence="4 5">
    <name type="scientific">Gallaecimonas xiamenensis 3-C-1</name>
    <dbReference type="NCBI Taxonomy" id="745411"/>
    <lineage>
        <taxon>Bacteria</taxon>
        <taxon>Pseudomonadati</taxon>
        <taxon>Pseudomonadota</taxon>
        <taxon>Gammaproteobacteria</taxon>
        <taxon>Enterobacterales</taxon>
        <taxon>Gallaecimonadaceae</taxon>
        <taxon>Gallaecimonas</taxon>
    </lineage>
</organism>